<dbReference type="InterPro" id="IPR001258">
    <property type="entry name" value="NHL_repeat"/>
</dbReference>
<dbReference type="Proteomes" id="UP000002457">
    <property type="component" value="Chromosome"/>
</dbReference>
<proteinExistence type="predicted"/>
<dbReference type="Pfam" id="PF01436">
    <property type="entry name" value="NHL"/>
    <property type="match status" value="6"/>
</dbReference>
<dbReference type="PROSITE" id="PS00018">
    <property type="entry name" value="EF_HAND_1"/>
    <property type="match status" value="1"/>
</dbReference>
<dbReference type="HOGENOM" id="CLU_008645_2_4_2"/>
<dbReference type="Pfam" id="PF00404">
    <property type="entry name" value="Dockerin_1"/>
    <property type="match status" value="1"/>
</dbReference>
<dbReference type="InterPro" id="IPR050952">
    <property type="entry name" value="TRIM-NHL_E3_ligases"/>
</dbReference>
<dbReference type="SUPFAM" id="SSF63446">
    <property type="entry name" value="Type I dockerin domain"/>
    <property type="match status" value="1"/>
</dbReference>
<dbReference type="GO" id="GO:0008270">
    <property type="term" value="F:zinc ion binding"/>
    <property type="evidence" value="ECO:0007669"/>
    <property type="project" value="UniProtKB-KW"/>
</dbReference>
<dbReference type="GeneID" id="7271551"/>
<accession>B8GDM1</accession>
<dbReference type="eggNOG" id="arCOG03561">
    <property type="taxonomic scope" value="Archaea"/>
</dbReference>
<dbReference type="CDD" id="cd14254">
    <property type="entry name" value="Dockerin_II"/>
    <property type="match status" value="1"/>
</dbReference>
<dbReference type="AlphaFoldDB" id="B8GDM1"/>
<dbReference type="InterPro" id="IPR036439">
    <property type="entry name" value="Dockerin_dom_sf"/>
</dbReference>
<name>B8GDM1_METPE</name>
<gene>
    <name evidence="2" type="ordered locus">Mpal_2074</name>
</gene>
<dbReference type="SUPFAM" id="SSF101898">
    <property type="entry name" value="NHL repeat"/>
    <property type="match status" value="1"/>
</dbReference>
<dbReference type="CDD" id="cd14955">
    <property type="entry name" value="NHL_like_4"/>
    <property type="match status" value="1"/>
</dbReference>
<dbReference type="GO" id="GO:0000272">
    <property type="term" value="P:polysaccharide catabolic process"/>
    <property type="evidence" value="ECO:0007669"/>
    <property type="project" value="InterPro"/>
</dbReference>
<dbReference type="eggNOG" id="arCOG03611">
    <property type="taxonomic scope" value="Archaea"/>
</dbReference>
<reference evidence="2 3" key="1">
    <citation type="journal article" date="2015" name="Genome Announc.">
        <title>Complete Genome Sequence of Methanosphaerula palustris E1-9CT, a Hydrogenotrophic Methanogen Isolated from a Minerotrophic Fen Peatland.</title>
        <authorList>
            <person name="Cadillo-Quiroz H."/>
            <person name="Browne P."/>
            <person name="Kyrpides N."/>
            <person name="Woyke T."/>
            <person name="Goodwin L."/>
            <person name="Detter C."/>
            <person name="Yavitt J.B."/>
            <person name="Zinder S.H."/>
        </authorList>
    </citation>
    <scope>NUCLEOTIDE SEQUENCE [LARGE SCALE GENOMIC DNA]</scope>
    <source>
        <strain evidence="3">ATCC BAA-1556 / DSM 19958 / E1-9c</strain>
    </source>
</reference>
<dbReference type="GO" id="GO:0004553">
    <property type="term" value="F:hydrolase activity, hydrolyzing O-glycosyl compounds"/>
    <property type="evidence" value="ECO:0007669"/>
    <property type="project" value="InterPro"/>
</dbReference>
<dbReference type="PANTHER" id="PTHR24104:SF25">
    <property type="entry name" value="PROTEIN LIN-41"/>
    <property type="match status" value="1"/>
</dbReference>
<evidence type="ECO:0000313" key="2">
    <source>
        <dbReference type="EMBL" id="ACL17372.1"/>
    </source>
</evidence>
<dbReference type="PANTHER" id="PTHR24104">
    <property type="entry name" value="E3 UBIQUITIN-PROTEIN LIGASE NHLRC1-RELATED"/>
    <property type="match status" value="1"/>
</dbReference>
<dbReference type="InterPro" id="IPR011042">
    <property type="entry name" value="6-blade_b-propeller_TolB-like"/>
</dbReference>
<dbReference type="OrthoDB" id="9006at2157"/>
<sequence length="522" mass="55468" precursor="true">MKVFSLLCILLLLCGSVQAVTATETYLSSRLWGTPGFGINQFNSPEGIAVDGTGNVYVADMNNDRISFFTKASLPQMPSSIGRIGSGHGQFFYPHGVAVDSTGNVYVADTGNHQIQKFTVNGNFNTQWGIKGSGTNQFNSPEGIAVDGAGNVYVADTGNNRIEKFTSSGDIVTSWGSYGSEVGQFNRPTSVAVDNTGIGYIYVADTGNNRIQKFTLTGDLVATRSISNSGASQFNRPTSVAVDTGGSVYVADTGNNRIQKFTSSGDLITSWGSYGSESGQFVSPCGITVDGEGTVYVADTGNNRIQRFTPVQTYATLDFVPGTKTLVLGEHQSFDLTLSGIDTGLSGSEVIVSVANPSVLDIVGASPPVWSSTPQYYDLPSSAVTIGGADLGNRVQGRMSNIPLGNLTVQGKLPGTTSLDVTRYQLDDDSGNLVPVITMSVVITVSGTLIRSLPSSDTPPHDLDQDGLYEDVNGDGVFNFNDVIQYFNQIDWISDNEPTVAFDFNRNGRVDFGDIVTLFNIL</sequence>
<dbReference type="KEGG" id="mpl:Mpal_2074"/>
<dbReference type="Gene3D" id="1.10.1330.10">
    <property type="entry name" value="Dockerin domain"/>
    <property type="match status" value="1"/>
</dbReference>
<dbReference type="InterPro" id="IPR002105">
    <property type="entry name" value="Dockerin_1_rpt"/>
</dbReference>
<dbReference type="STRING" id="521011.Mpal_2074"/>
<keyword evidence="1" id="KW-0677">Repeat</keyword>
<dbReference type="Gene3D" id="2.40.10.500">
    <property type="match status" value="1"/>
</dbReference>
<dbReference type="RefSeq" id="WP_012618691.1">
    <property type="nucleotide sequence ID" value="NC_011832.1"/>
</dbReference>
<dbReference type="InterPro" id="IPR018247">
    <property type="entry name" value="EF_Hand_1_Ca_BS"/>
</dbReference>
<organism evidence="2 3">
    <name type="scientific">Methanosphaerula palustris (strain ATCC BAA-1556 / DSM 19958 / E1-9c)</name>
    <dbReference type="NCBI Taxonomy" id="521011"/>
    <lineage>
        <taxon>Archaea</taxon>
        <taxon>Methanobacteriati</taxon>
        <taxon>Methanobacteriota</taxon>
        <taxon>Stenosarchaea group</taxon>
        <taxon>Methanomicrobia</taxon>
        <taxon>Methanomicrobiales</taxon>
        <taxon>Methanoregulaceae</taxon>
        <taxon>Methanosphaerula</taxon>
    </lineage>
</organism>
<protein>
    <submittedName>
        <fullName evidence="2">NHL repeat containing protein</fullName>
    </submittedName>
</protein>
<dbReference type="PROSITE" id="PS51125">
    <property type="entry name" value="NHL"/>
    <property type="match status" value="6"/>
</dbReference>
<evidence type="ECO:0000256" key="1">
    <source>
        <dbReference type="ARBA" id="ARBA00022737"/>
    </source>
</evidence>
<evidence type="ECO:0000313" key="3">
    <source>
        <dbReference type="Proteomes" id="UP000002457"/>
    </source>
</evidence>
<keyword evidence="3" id="KW-1185">Reference proteome</keyword>
<dbReference type="Gene3D" id="2.120.10.30">
    <property type="entry name" value="TolB, C-terminal domain"/>
    <property type="match status" value="3"/>
</dbReference>
<dbReference type="EMBL" id="CP001338">
    <property type="protein sequence ID" value="ACL17372.1"/>
    <property type="molecule type" value="Genomic_DNA"/>
</dbReference>